<evidence type="ECO:0000256" key="1">
    <source>
        <dbReference type="SAM" id="Coils"/>
    </source>
</evidence>
<name>A0ABM1F8V3_PRICU</name>
<feature type="compositionally biased region" description="Polar residues" evidence="2">
    <location>
        <begin position="807"/>
        <end position="819"/>
    </location>
</feature>
<feature type="compositionally biased region" description="Basic and acidic residues" evidence="2">
    <location>
        <begin position="1333"/>
        <end position="1351"/>
    </location>
</feature>
<evidence type="ECO:0000256" key="2">
    <source>
        <dbReference type="SAM" id="MobiDB-lite"/>
    </source>
</evidence>
<feature type="compositionally biased region" description="Basic and acidic residues" evidence="2">
    <location>
        <begin position="223"/>
        <end position="233"/>
    </location>
</feature>
<evidence type="ECO:0000313" key="4">
    <source>
        <dbReference type="Proteomes" id="UP000695022"/>
    </source>
</evidence>
<feature type="compositionally biased region" description="Basic and acidic residues" evidence="2">
    <location>
        <begin position="725"/>
        <end position="736"/>
    </location>
</feature>
<feature type="compositionally biased region" description="Polar residues" evidence="2">
    <location>
        <begin position="1019"/>
        <end position="1030"/>
    </location>
</feature>
<dbReference type="GeneID" id="106820817"/>
<reference evidence="5" key="1">
    <citation type="submission" date="2025-08" db="UniProtKB">
        <authorList>
            <consortium name="RefSeq"/>
        </authorList>
    </citation>
    <scope>IDENTIFICATION</scope>
</reference>
<feature type="domain" description="PH" evidence="3">
    <location>
        <begin position="46"/>
        <end position="153"/>
    </location>
</feature>
<feature type="compositionally biased region" description="Basic and acidic residues" evidence="2">
    <location>
        <begin position="875"/>
        <end position="907"/>
    </location>
</feature>
<dbReference type="SUPFAM" id="SSF50729">
    <property type="entry name" value="PH domain-like"/>
    <property type="match status" value="2"/>
</dbReference>
<feature type="compositionally biased region" description="Low complexity" evidence="2">
    <location>
        <begin position="789"/>
        <end position="801"/>
    </location>
</feature>
<evidence type="ECO:0000259" key="3">
    <source>
        <dbReference type="PROSITE" id="PS50003"/>
    </source>
</evidence>
<protein>
    <submittedName>
        <fullName evidence="5">Myosin phosphatase Rho-interacting protein-like</fullName>
    </submittedName>
</protein>
<sequence>MASDGAKSNCRKFAPNMFNKNKCQACFKNKGSHSAEALENSKAARKVSKCGYLFVAPQNLDFGNPLDRTRRWQRRWFVLYDDGELTYSLDEHPDTIPQGVIDMNKCTDVLRSEGTTGHEYSITVTASGKSEYLKGTSREEINWWYDVLVMFPRSLKTRPKRVTYPTSKQSIPTPDEIKRQQEEMAVAAAAMDKLRQNRESPSRQRHQSSPSPSGSLLALNIEPAKKRSAHTDNDYSASTYERHNSWDNNSSQSHESSERDDVDDRSSEERDETRGDVAPSGRGGGGDSDAPRLTPRMVKNQSRRKKSDSMRRSRSNVDVGSPDADDAAPVCLRRSSSNEDLTDVGDGKNNNNKAKYVAKSPRQIGSRINDAILSELEQESAQYQRRIMNTNGLISRQVSSPPKMMSAAPSPPAPPPTLAPSDRSRPVSFDTYLQRRDGGWTSEVRADKRASDPRSDRKVSEVVPDNRTTESRSDNRSTSLNKSKIRENIENEKNKTNISVMKEKSLKEEVKKESSPKRESRGEAGYKTNAKKGFPTQPQKPRVRSRSVSPQRRKEKENGDSVTHSPPPNSGELSESKESEEANAEMERIKDPAYIKKGWLLKEDSPDKAWNRHWFVLKGPTLSFYKDQQAEERNDTDDVINLCAVDRVSKLDVPKNFGFQIQTKESKHILSALTEGIRNNWMQALAGSIEAQQLIRQLEASAISGKQKPGRRSDAKAIECMVEQSPERNVPRVSERRSKHKSSAAKKDPPADSPDKDINKNELKSSAESADIELPAKRKIANISKDVPSEVSSESAKASAEPPAPSTMSPQWKPSSALTQPPPQENQCNQPASVVDAETRTAPPGCIAVHPADAPTETVSLSMPARAVDLDISSDSDRDTPRRFSVDRPDSNLDRVDGVAKHAEHRSPTSQARSRSRSRSKSPKPGDRRARQPSKEEESAASVQEAAPMKPSSLKHKHGSDSKTALTSPPDHDTISSTVDTQLLQAEVESLQQRLEQMQRELLHSHQENVELKTALAAQGSSSESAPNQSDLEKQVQHSDSEADEDTYRSLTQQVRELELYIIDLKKAHVRELAEERCDNDRRLTELETPPVSDEAIKHRFQAQTEQLKEMCERGSLALQMSHRQIIIELRDRHRKDMEERKMEQENLLAEETAATRAALDIIKKDHQMELEKEVEKIRTEYENDLKAVASKEQDEKLEMLKHEVSVLSEQYSLNLLENATQAEALEKQKKLLRGCTQDIVELRAKNKELLARLGAEASSTRNDDSISQKEAKDEELYSLKVKLRVKEAELADMRDEMTKLKEKISEDQKNTEKIMKQYSKLKGELGLGRAERLEQSDSLHKSTQELDRYRTHQSRSRERRRIDSDDDRDNIPTNEKGTPAFSEPKSKPQVTLRKKLSRRSQSSPGYYRYTVDLGPDGWFSLQTPAGIVQDRRRYFEEPR</sequence>
<organism evidence="4 5">
    <name type="scientific">Priapulus caudatus</name>
    <name type="common">Priapulid worm</name>
    <dbReference type="NCBI Taxonomy" id="37621"/>
    <lineage>
        <taxon>Eukaryota</taxon>
        <taxon>Metazoa</taxon>
        <taxon>Ecdysozoa</taxon>
        <taxon>Scalidophora</taxon>
        <taxon>Priapulida</taxon>
        <taxon>Priapulimorpha</taxon>
        <taxon>Priapulimorphida</taxon>
        <taxon>Priapulidae</taxon>
        <taxon>Priapulus</taxon>
    </lineage>
</organism>
<dbReference type="InterPro" id="IPR011993">
    <property type="entry name" value="PH-like_dom_sf"/>
</dbReference>
<dbReference type="Proteomes" id="UP000695022">
    <property type="component" value="Unplaced"/>
</dbReference>
<feature type="compositionally biased region" description="Basic and acidic residues" evidence="2">
    <location>
        <begin position="924"/>
        <end position="938"/>
    </location>
</feature>
<proteinExistence type="predicted"/>
<dbReference type="InterPro" id="IPR001849">
    <property type="entry name" value="PH_domain"/>
</dbReference>
<keyword evidence="4" id="KW-1185">Reference proteome</keyword>
<feature type="domain" description="PH" evidence="3">
    <location>
        <begin position="593"/>
        <end position="690"/>
    </location>
</feature>
<dbReference type="Pfam" id="PF00169">
    <property type="entry name" value="PH"/>
    <property type="match status" value="2"/>
</dbReference>
<feature type="compositionally biased region" description="Pro residues" evidence="2">
    <location>
        <begin position="409"/>
        <end position="418"/>
    </location>
</feature>
<feature type="coiled-coil region" evidence="1">
    <location>
        <begin position="981"/>
        <end position="1015"/>
    </location>
</feature>
<feature type="region of interest" description="Disordered" evidence="2">
    <location>
        <begin position="195"/>
        <end position="361"/>
    </location>
</feature>
<feature type="region of interest" description="Disordered" evidence="2">
    <location>
        <begin position="396"/>
        <end position="588"/>
    </location>
</feature>
<feature type="compositionally biased region" description="Low complexity" evidence="2">
    <location>
        <begin position="348"/>
        <end position="359"/>
    </location>
</feature>
<keyword evidence="1" id="KW-0175">Coiled coil</keyword>
<accession>A0ABM1F8V3</accession>
<dbReference type="PANTHER" id="PTHR17271:SF1">
    <property type="entry name" value="PROTEIN OUTSPREAD"/>
    <property type="match status" value="1"/>
</dbReference>
<dbReference type="RefSeq" id="XP_014680874.1">
    <property type="nucleotide sequence ID" value="XM_014825388.1"/>
</dbReference>
<feature type="compositionally biased region" description="Low complexity" evidence="2">
    <location>
        <begin position="399"/>
        <end position="408"/>
    </location>
</feature>
<feature type="region of interest" description="Disordered" evidence="2">
    <location>
        <begin position="1016"/>
        <end position="1048"/>
    </location>
</feature>
<evidence type="ECO:0000313" key="5">
    <source>
        <dbReference type="RefSeq" id="XP_014680874.1"/>
    </source>
</evidence>
<dbReference type="PROSITE" id="PS50003">
    <property type="entry name" value="PH_DOMAIN"/>
    <property type="match status" value="2"/>
</dbReference>
<feature type="region of interest" description="Disordered" evidence="2">
    <location>
        <begin position="722"/>
        <end position="981"/>
    </location>
</feature>
<feature type="compositionally biased region" description="Basic and acidic residues" evidence="2">
    <location>
        <begin position="484"/>
        <end position="524"/>
    </location>
</feature>
<feature type="coiled-coil region" evidence="1">
    <location>
        <begin position="1135"/>
        <end position="1253"/>
    </location>
</feature>
<dbReference type="InterPro" id="IPR052223">
    <property type="entry name" value="Actin_Cytoskeleton_Reg"/>
</dbReference>
<feature type="compositionally biased region" description="Basic and acidic residues" evidence="2">
    <location>
        <begin position="745"/>
        <end position="765"/>
    </location>
</feature>
<feature type="compositionally biased region" description="Basic and acidic residues" evidence="2">
    <location>
        <begin position="574"/>
        <end position="588"/>
    </location>
</feature>
<feature type="compositionally biased region" description="Basic and acidic residues" evidence="2">
    <location>
        <begin position="433"/>
        <end position="460"/>
    </location>
</feature>
<feature type="region of interest" description="Disordered" evidence="2">
    <location>
        <begin position="1333"/>
        <end position="1409"/>
    </location>
</feature>
<dbReference type="Gene3D" id="2.30.29.30">
    <property type="entry name" value="Pleckstrin-homology domain (PH domain)/Phosphotyrosine-binding domain (PTB)"/>
    <property type="match status" value="2"/>
</dbReference>
<feature type="compositionally biased region" description="Basic and acidic residues" evidence="2">
    <location>
        <begin position="255"/>
        <end position="275"/>
    </location>
</feature>
<gene>
    <name evidence="5" type="primary">LOC106820817</name>
</gene>
<dbReference type="SMART" id="SM00233">
    <property type="entry name" value="PH"/>
    <property type="match status" value="2"/>
</dbReference>
<feature type="coiled-coil region" evidence="1">
    <location>
        <begin position="1284"/>
        <end position="1311"/>
    </location>
</feature>
<dbReference type="PANTHER" id="PTHR17271">
    <property type="entry name" value="PLECKSTRIN HOMOLOGY PH DOMAIN-CONTAINING PROTEIN"/>
    <property type="match status" value="1"/>
</dbReference>
<feature type="compositionally biased region" description="Basic and acidic residues" evidence="2">
    <location>
        <begin position="1031"/>
        <end position="1041"/>
    </location>
</feature>